<name>A0A2N5T9V5_9BASI</name>
<feature type="domain" description="Carboxylesterase type B" evidence="2">
    <location>
        <begin position="34"/>
        <end position="519"/>
    </location>
</feature>
<evidence type="ECO:0000259" key="2">
    <source>
        <dbReference type="Pfam" id="PF00135"/>
    </source>
</evidence>
<dbReference type="InterPro" id="IPR029058">
    <property type="entry name" value="AB_hydrolase_fold"/>
</dbReference>
<accession>A0A2N5T9V5</accession>
<dbReference type="InterPro" id="IPR050309">
    <property type="entry name" value="Type-B_Carboxylest/Lipase"/>
</dbReference>
<feature type="compositionally biased region" description="Basic and acidic residues" evidence="1">
    <location>
        <begin position="578"/>
        <end position="588"/>
    </location>
</feature>
<evidence type="ECO:0000256" key="1">
    <source>
        <dbReference type="SAM" id="MobiDB-lite"/>
    </source>
</evidence>
<protein>
    <recommendedName>
        <fullName evidence="2">Carboxylesterase type B domain-containing protein</fullName>
    </recommendedName>
</protein>
<reference evidence="3 4" key="1">
    <citation type="submission" date="2017-11" db="EMBL/GenBank/DDBJ databases">
        <title>De novo assembly and phasing of dikaryotic genomes from two isolates of Puccinia coronata f. sp. avenae, the causal agent of oat crown rust.</title>
        <authorList>
            <person name="Miller M.E."/>
            <person name="Zhang Y."/>
            <person name="Omidvar V."/>
            <person name="Sperschneider J."/>
            <person name="Schwessinger B."/>
            <person name="Raley C."/>
            <person name="Palmer J.M."/>
            <person name="Garnica D."/>
            <person name="Upadhyaya N."/>
            <person name="Rathjen J."/>
            <person name="Taylor J.M."/>
            <person name="Park R.F."/>
            <person name="Dodds P.N."/>
            <person name="Hirsch C.D."/>
            <person name="Kianian S.F."/>
            <person name="Figueroa M."/>
        </authorList>
    </citation>
    <scope>NUCLEOTIDE SEQUENCE [LARGE SCALE GENOMIC DNA]</scope>
    <source>
        <strain evidence="3">12SD80</strain>
    </source>
</reference>
<organism evidence="3 4">
    <name type="scientific">Puccinia coronata f. sp. avenae</name>
    <dbReference type="NCBI Taxonomy" id="200324"/>
    <lineage>
        <taxon>Eukaryota</taxon>
        <taxon>Fungi</taxon>
        <taxon>Dikarya</taxon>
        <taxon>Basidiomycota</taxon>
        <taxon>Pucciniomycotina</taxon>
        <taxon>Pucciniomycetes</taxon>
        <taxon>Pucciniales</taxon>
        <taxon>Pucciniaceae</taxon>
        <taxon>Puccinia</taxon>
    </lineage>
</organism>
<dbReference type="Proteomes" id="UP000235392">
    <property type="component" value="Unassembled WGS sequence"/>
</dbReference>
<dbReference type="PANTHER" id="PTHR11559">
    <property type="entry name" value="CARBOXYLESTERASE"/>
    <property type="match status" value="1"/>
</dbReference>
<proteinExistence type="predicted"/>
<dbReference type="InterPro" id="IPR002018">
    <property type="entry name" value="CarbesteraseB"/>
</dbReference>
<evidence type="ECO:0000313" key="3">
    <source>
        <dbReference type="EMBL" id="PLW22281.1"/>
    </source>
</evidence>
<dbReference type="SUPFAM" id="SSF53474">
    <property type="entry name" value="alpha/beta-Hydrolases"/>
    <property type="match status" value="1"/>
</dbReference>
<evidence type="ECO:0000313" key="4">
    <source>
        <dbReference type="Proteomes" id="UP000235392"/>
    </source>
</evidence>
<dbReference type="AlphaFoldDB" id="A0A2N5T9V5"/>
<dbReference type="Gene3D" id="3.40.50.1820">
    <property type="entry name" value="alpha/beta hydrolase"/>
    <property type="match status" value="1"/>
</dbReference>
<feature type="region of interest" description="Disordered" evidence="1">
    <location>
        <begin position="564"/>
        <end position="588"/>
    </location>
</feature>
<gene>
    <name evidence="3" type="ORF">PCASD_17000</name>
</gene>
<dbReference type="EMBL" id="PGCI01000669">
    <property type="protein sequence ID" value="PLW22281.1"/>
    <property type="molecule type" value="Genomic_DNA"/>
</dbReference>
<sequence length="588" mass="65055">MSGSVIVETAYGPVVGIDDSGCNHKLNSIGRQTFGKVPVRKFLGIPYGQAERWKRVQPPTPWTEPLICHQFGPSLPQFPFTPFDRFYSTPILVKSQSVQSDQKGFTVNIFCSPETKEGDNVPVLGWVYGGALLHGCSSIEMYDPTEWVRREASKGNKFIVVTGNFRMNLLGFLACSDLAEEDPDGLAGNYGAYDCIAYFQWIQKNIAKFGGDPNNVTAFGESAGAFLLTHLMLCKEKLFRRVILQSGAPKTCSYMSMETHEKVYEGLLQKASIKAESGAARLKALRDMPIEELISHLSVSVREVAMVVENGSCSKVIWSEPCTLSRLKAGHWSSHIESVIIGVCKDEGAILSYVSQSHTPAGYKFVQQEFLAGVTEQELGPLYDHPNQAEIDNPPSGSTLDLTRCSGAIAMSDKLFNAPVELFLGALDEAKNEETQKPLSMYSYMLEGTAVESMPPGLFFGAAHTVDVALLFNMSHCWAPDSESAKVSATLGNTWYKFARDGSPGLDWPEYQRQSSPYRLVFHQDGGSSIQDLRDRPEIEKQRIKFWVDQLQLNQFWQPPPPRIGILDSSSADSSEGTDEKNHNKTIL</sequence>
<dbReference type="Pfam" id="PF00135">
    <property type="entry name" value="COesterase"/>
    <property type="match status" value="1"/>
</dbReference>
<comment type="caution">
    <text evidence="3">The sequence shown here is derived from an EMBL/GenBank/DDBJ whole genome shotgun (WGS) entry which is preliminary data.</text>
</comment>